<dbReference type="GO" id="GO:0005737">
    <property type="term" value="C:cytoplasm"/>
    <property type="evidence" value="ECO:0007669"/>
    <property type="project" value="TreeGrafter"/>
</dbReference>
<dbReference type="RefSeq" id="WP_048549827.1">
    <property type="nucleotide sequence ID" value="NZ_HF570958.1"/>
</dbReference>
<dbReference type="OrthoDB" id="9805852at2"/>
<gene>
    <name evidence="2" type="ORF">BN12_80018</name>
</gene>
<keyword evidence="3" id="KW-1185">Reference proteome</keyword>
<evidence type="ECO:0000313" key="3">
    <source>
        <dbReference type="Proteomes" id="UP000035721"/>
    </source>
</evidence>
<dbReference type="Pfam" id="PF01266">
    <property type="entry name" value="DAO"/>
    <property type="match status" value="1"/>
</dbReference>
<reference evidence="2 3" key="1">
    <citation type="journal article" date="2013" name="ISME J.">
        <title>A metabolic model for members of the genus Tetrasphaera involved in enhanced biological phosphorus removal.</title>
        <authorList>
            <person name="Kristiansen R."/>
            <person name="Nguyen H.T.T."/>
            <person name="Saunders A.M."/>
            <person name="Nielsen J.L."/>
            <person name="Wimmer R."/>
            <person name="Le V.Q."/>
            <person name="McIlroy S.J."/>
            <person name="Petrovski S."/>
            <person name="Seviour R.J."/>
            <person name="Calteau A."/>
            <person name="Nielsen K.L."/>
            <person name="Nielsen P.H."/>
        </authorList>
    </citation>
    <scope>NUCLEOTIDE SEQUENCE [LARGE SCALE GENOMIC DNA]</scope>
    <source>
        <strain evidence="2 3">T1-X7</strain>
    </source>
</reference>
<accession>A0A077M580</accession>
<name>A0A077M580_9MICO</name>
<sequence>MKLVSYWQDTATPAGDFRHTAVPEEVDVAIVGAGLTGLSAAVELARTGTRVVVLEAQHIGWGASNRNGGMATTGLAIGLDKAISRYGRERAVEYYLAYDKAIDAVEALVDEYAIDCDFTRHGKLSLALTPAGLSGMQETADVIAGIGDLPALHVLGPSEIRQEIGSDYYHGGAVDPRGAGLHVAKFVSGLARAALDAGATLCEDAPVVSMERNGTRHVVQSTRGPVRASEVLIATSGYTGSLTPWLRRRVIPVGSFIVCTEPLGADVATELLPKGRMASDARMLTYYFRRTPDDRLLFGGRARFALSSPDSDLKSARTLRRAIAEIFPQLSDTTIDYTWGGLVDITMDRMVHAGEHDGVHYSLGYSGHGVQMATYCGQQMARRLLGERRDLPFEGIAFPPVPGHFGSPWFLPFIGAGAHVIDRWNLIKGGKE</sequence>
<evidence type="ECO:0000259" key="1">
    <source>
        <dbReference type="Pfam" id="PF01266"/>
    </source>
</evidence>
<dbReference type="SUPFAM" id="SSF51905">
    <property type="entry name" value="FAD/NAD(P)-binding domain"/>
    <property type="match status" value="1"/>
</dbReference>
<organism evidence="2 3">
    <name type="scientific">Nostocoides japonicum T1-X7</name>
    <dbReference type="NCBI Taxonomy" id="1194083"/>
    <lineage>
        <taxon>Bacteria</taxon>
        <taxon>Bacillati</taxon>
        <taxon>Actinomycetota</taxon>
        <taxon>Actinomycetes</taxon>
        <taxon>Micrococcales</taxon>
        <taxon>Intrasporangiaceae</taxon>
        <taxon>Nostocoides</taxon>
    </lineage>
</organism>
<dbReference type="PANTHER" id="PTHR13847:SF281">
    <property type="entry name" value="FAD DEPENDENT OXIDOREDUCTASE DOMAIN-CONTAINING PROTEIN"/>
    <property type="match status" value="1"/>
</dbReference>
<proteinExistence type="predicted"/>
<dbReference type="Proteomes" id="UP000035721">
    <property type="component" value="Unassembled WGS sequence"/>
</dbReference>
<dbReference type="InterPro" id="IPR036188">
    <property type="entry name" value="FAD/NAD-bd_sf"/>
</dbReference>
<feature type="domain" description="FAD dependent oxidoreductase" evidence="1">
    <location>
        <begin position="27"/>
        <end position="383"/>
    </location>
</feature>
<dbReference type="EMBL" id="CAJB01000414">
    <property type="protein sequence ID" value="CCH80227.1"/>
    <property type="molecule type" value="Genomic_DNA"/>
</dbReference>
<dbReference type="InterPro" id="IPR006076">
    <property type="entry name" value="FAD-dep_OxRdtase"/>
</dbReference>
<dbReference type="STRING" id="1194083.BN12_80018"/>
<protein>
    <submittedName>
        <fullName evidence="2">Putative oxidoreductase</fullName>
    </submittedName>
</protein>
<dbReference type="PANTHER" id="PTHR13847">
    <property type="entry name" value="SARCOSINE DEHYDROGENASE-RELATED"/>
    <property type="match status" value="1"/>
</dbReference>
<dbReference type="Gene3D" id="3.30.9.10">
    <property type="entry name" value="D-Amino Acid Oxidase, subunit A, domain 2"/>
    <property type="match status" value="1"/>
</dbReference>
<dbReference type="Gene3D" id="3.50.50.60">
    <property type="entry name" value="FAD/NAD(P)-binding domain"/>
    <property type="match status" value="1"/>
</dbReference>
<evidence type="ECO:0000313" key="2">
    <source>
        <dbReference type="EMBL" id="CCH80227.1"/>
    </source>
</evidence>
<comment type="caution">
    <text evidence="2">The sequence shown here is derived from an EMBL/GenBank/DDBJ whole genome shotgun (WGS) entry which is preliminary data.</text>
</comment>
<dbReference type="AlphaFoldDB" id="A0A077M580"/>